<dbReference type="CDD" id="cd06284">
    <property type="entry name" value="PBP1_LacI-like"/>
    <property type="match status" value="1"/>
</dbReference>
<dbReference type="InterPro" id="IPR000843">
    <property type="entry name" value="HTH_LacI"/>
</dbReference>
<keyword evidence="1" id="KW-0805">Transcription regulation</keyword>
<dbReference type="PROSITE" id="PS50932">
    <property type="entry name" value="HTH_LACI_2"/>
    <property type="match status" value="1"/>
</dbReference>
<feature type="domain" description="HTH lacI-type" evidence="4">
    <location>
        <begin position="2"/>
        <end position="56"/>
    </location>
</feature>
<dbReference type="PROSITE" id="PS00356">
    <property type="entry name" value="HTH_LACI_1"/>
    <property type="match status" value="1"/>
</dbReference>
<dbReference type="RefSeq" id="WP_103082908.1">
    <property type="nucleotide sequence ID" value="NZ_CP021850.1"/>
</dbReference>
<dbReference type="AlphaFoldDB" id="A0A2K2F838"/>
<dbReference type="PRINTS" id="PR00036">
    <property type="entry name" value="HTHLACI"/>
</dbReference>
<gene>
    <name evidence="5" type="ORF">CDQ84_16860</name>
</gene>
<comment type="caution">
    <text evidence="5">The sequence shown here is derived from an EMBL/GenBank/DDBJ whole genome shotgun (WGS) entry which is preliminary data.</text>
</comment>
<dbReference type="EMBL" id="NIOJ01000063">
    <property type="protein sequence ID" value="PNT95597.1"/>
    <property type="molecule type" value="Genomic_DNA"/>
</dbReference>
<dbReference type="KEGG" id="cthd:CDO33_09175"/>
<keyword evidence="2" id="KW-0238">DNA-binding</keyword>
<dbReference type="GO" id="GO:0000976">
    <property type="term" value="F:transcription cis-regulatory region binding"/>
    <property type="evidence" value="ECO:0007669"/>
    <property type="project" value="TreeGrafter"/>
</dbReference>
<keyword evidence="3" id="KW-0804">Transcription</keyword>
<evidence type="ECO:0000313" key="5">
    <source>
        <dbReference type="EMBL" id="PNT95597.1"/>
    </source>
</evidence>
<reference evidence="5 6" key="1">
    <citation type="submission" date="2017-06" db="EMBL/GenBank/DDBJ databases">
        <title>Investigating the central metabolism of Clostridium thermosuccinogenes.</title>
        <authorList>
            <person name="Koendjbiharie J.G."/>
            <person name="van Kranenburg R."/>
        </authorList>
    </citation>
    <scope>NUCLEOTIDE SEQUENCE [LARGE SCALE GENOMIC DNA]</scope>
    <source>
        <strain evidence="5 6">DSM 5806</strain>
    </source>
</reference>
<evidence type="ECO:0000256" key="2">
    <source>
        <dbReference type="ARBA" id="ARBA00023125"/>
    </source>
</evidence>
<dbReference type="SUPFAM" id="SSF47413">
    <property type="entry name" value="lambda repressor-like DNA-binding domains"/>
    <property type="match status" value="1"/>
</dbReference>
<proteinExistence type="predicted"/>
<dbReference type="PANTHER" id="PTHR30146:SF109">
    <property type="entry name" value="HTH-TYPE TRANSCRIPTIONAL REGULATOR GALS"/>
    <property type="match status" value="1"/>
</dbReference>
<protein>
    <submittedName>
        <fullName evidence="5">LacI family transcriptional regulator</fullName>
    </submittedName>
</protein>
<dbReference type="Proteomes" id="UP000236151">
    <property type="component" value="Unassembled WGS sequence"/>
</dbReference>
<keyword evidence="6" id="KW-1185">Reference proteome</keyword>
<sequence>MTNIQDVAKVAGVSVATVSRVLNNSSSVSAKTRENVLKAIKELNYQPNLLGRNLRRMEARMILVLLPNISNPFYSRVVKGIEDVARKNDYFIMLCNTDSDASQEKLYLKLLKNRLSDGVIFLAPELKKEELSEIGINYPTVQCCEYKEGARVSHVTIDNYAAGYNAVKHLIDLGHKRIGLISCRNNFVSTKQREAGYRKALEDSGIDFDSRLITYGDYSFMSGMRCARQLLDLEGGVTAIFAISDVMAIGAMRAVKEKNMSVPKDIAVVGFDNISFASMSDPMLTTISQPKYEIGCTAMNLLLEQIKGSIKESRHIVLEHELIVRESTVGHSMNN</sequence>
<dbReference type="Pfam" id="PF00356">
    <property type="entry name" value="LacI"/>
    <property type="match status" value="1"/>
</dbReference>
<evidence type="ECO:0000256" key="1">
    <source>
        <dbReference type="ARBA" id="ARBA00023015"/>
    </source>
</evidence>
<accession>A0A2K2F838</accession>
<dbReference type="SMART" id="SM00354">
    <property type="entry name" value="HTH_LACI"/>
    <property type="match status" value="1"/>
</dbReference>
<name>A0A2K2F838_9CLOT</name>
<dbReference type="InterPro" id="IPR046335">
    <property type="entry name" value="LacI/GalR-like_sensor"/>
</dbReference>
<dbReference type="CDD" id="cd01392">
    <property type="entry name" value="HTH_LacI"/>
    <property type="match status" value="1"/>
</dbReference>
<dbReference type="InterPro" id="IPR028082">
    <property type="entry name" value="Peripla_BP_I"/>
</dbReference>
<dbReference type="PANTHER" id="PTHR30146">
    <property type="entry name" value="LACI-RELATED TRANSCRIPTIONAL REPRESSOR"/>
    <property type="match status" value="1"/>
</dbReference>
<dbReference type="GO" id="GO:0003700">
    <property type="term" value="F:DNA-binding transcription factor activity"/>
    <property type="evidence" value="ECO:0007669"/>
    <property type="project" value="TreeGrafter"/>
</dbReference>
<dbReference type="InterPro" id="IPR010982">
    <property type="entry name" value="Lambda_DNA-bd_dom_sf"/>
</dbReference>
<dbReference type="OrthoDB" id="9789891at2"/>
<dbReference type="Gene3D" id="1.10.260.40">
    <property type="entry name" value="lambda repressor-like DNA-binding domains"/>
    <property type="match status" value="1"/>
</dbReference>
<dbReference type="Pfam" id="PF13377">
    <property type="entry name" value="Peripla_BP_3"/>
    <property type="match status" value="1"/>
</dbReference>
<evidence type="ECO:0000313" key="6">
    <source>
        <dbReference type="Proteomes" id="UP000236151"/>
    </source>
</evidence>
<evidence type="ECO:0000256" key="3">
    <source>
        <dbReference type="ARBA" id="ARBA00023163"/>
    </source>
</evidence>
<organism evidence="5 6">
    <name type="scientific">Clostridium thermosuccinogenes</name>
    <dbReference type="NCBI Taxonomy" id="84032"/>
    <lineage>
        <taxon>Bacteria</taxon>
        <taxon>Bacillati</taxon>
        <taxon>Bacillota</taxon>
        <taxon>Clostridia</taxon>
        <taxon>Eubacteriales</taxon>
        <taxon>Clostridiaceae</taxon>
        <taxon>Clostridium</taxon>
    </lineage>
</organism>
<dbReference type="SUPFAM" id="SSF53822">
    <property type="entry name" value="Periplasmic binding protein-like I"/>
    <property type="match status" value="1"/>
</dbReference>
<dbReference type="Gene3D" id="3.40.50.2300">
    <property type="match status" value="2"/>
</dbReference>
<evidence type="ECO:0000259" key="4">
    <source>
        <dbReference type="PROSITE" id="PS50932"/>
    </source>
</evidence>